<evidence type="ECO:0000256" key="2">
    <source>
        <dbReference type="SAM" id="Phobius"/>
    </source>
</evidence>
<feature type="region of interest" description="Disordered" evidence="1">
    <location>
        <begin position="138"/>
        <end position="193"/>
    </location>
</feature>
<evidence type="ECO:0000313" key="3">
    <source>
        <dbReference type="EMBL" id="CEM22618.1"/>
    </source>
</evidence>
<protein>
    <submittedName>
        <fullName evidence="3">Uncharacterized protein</fullName>
    </submittedName>
</protein>
<keyword evidence="2" id="KW-0472">Membrane</keyword>
<dbReference type="VEuPathDB" id="CryptoDB:Cvel_20012"/>
<sequence length="277" mass="29678">MDARALREKIQFEADPNSRDREQLLTEALLATKESLGQTIPLVDVTQLVDQSLRSSDLPPVIIEAVGPVSAGKSKWCSELRGERFFPVGRNHQTRVTAAISTNTEGRWMIGGVEESGKATFLSRFETAQIEWRRMVGQQPAAAEGAGDGGQQPAETDGGATESAHGGNSRIKNSSQPSDGWENVEGDESDTVRSISSETLAGDSSDVPSLSLVIIEVGVRCVAASTPGFSLSLLSLFLSVDVGVCVCVWVMGGRAGNLRIRKSSQASKCKKTFVWRP</sequence>
<reference evidence="3" key="1">
    <citation type="submission" date="2014-11" db="EMBL/GenBank/DDBJ databases">
        <authorList>
            <person name="Otto D Thomas"/>
            <person name="Naeem Raeece"/>
        </authorList>
    </citation>
    <scope>NUCLEOTIDE SEQUENCE</scope>
</reference>
<accession>A0A0G4G404</accession>
<dbReference type="AlphaFoldDB" id="A0A0G4G404"/>
<organism evidence="3">
    <name type="scientific">Chromera velia CCMP2878</name>
    <dbReference type="NCBI Taxonomy" id="1169474"/>
    <lineage>
        <taxon>Eukaryota</taxon>
        <taxon>Sar</taxon>
        <taxon>Alveolata</taxon>
        <taxon>Colpodellida</taxon>
        <taxon>Chromeraceae</taxon>
        <taxon>Chromera</taxon>
    </lineage>
</organism>
<name>A0A0G4G404_9ALVE</name>
<feature type="compositionally biased region" description="Low complexity" evidence="1">
    <location>
        <begin position="138"/>
        <end position="155"/>
    </location>
</feature>
<evidence type="ECO:0000256" key="1">
    <source>
        <dbReference type="SAM" id="MobiDB-lite"/>
    </source>
</evidence>
<proteinExistence type="predicted"/>
<dbReference type="EMBL" id="CDMZ01000844">
    <property type="protein sequence ID" value="CEM22618.1"/>
    <property type="molecule type" value="Genomic_DNA"/>
</dbReference>
<keyword evidence="2" id="KW-0812">Transmembrane</keyword>
<gene>
    <name evidence="3" type="ORF">Cvel_20012</name>
</gene>
<feature type="transmembrane region" description="Helical" evidence="2">
    <location>
        <begin position="229"/>
        <end position="252"/>
    </location>
</feature>
<keyword evidence="2" id="KW-1133">Transmembrane helix</keyword>